<name>A0A101LUJ9_PICGL</name>
<dbReference type="EMBL" id="LKAM01000017">
    <property type="protein sequence ID" value="KUM45634.1"/>
    <property type="molecule type" value="Genomic_DNA"/>
</dbReference>
<sequence>MRDGKQVRSASVQLRTSIREIDCLRVNHQNLLSESRTEKVLGLPYNLSSETCQEDLWHTWTETY</sequence>
<keyword evidence="1" id="KW-0496">Mitochondrion</keyword>
<accession>A0A101LUJ9</accession>
<comment type="caution">
    <text evidence="1">The sequence shown here is derived from an EMBL/GenBank/DDBJ whole genome shotgun (WGS) entry which is preliminary data.</text>
</comment>
<organism evidence="1">
    <name type="scientific">Picea glauca</name>
    <name type="common">White spruce</name>
    <name type="synonym">Pinus glauca</name>
    <dbReference type="NCBI Taxonomy" id="3330"/>
    <lineage>
        <taxon>Eukaryota</taxon>
        <taxon>Viridiplantae</taxon>
        <taxon>Streptophyta</taxon>
        <taxon>Embryophyta</taxon>
        <taxon>Tracheophyta</taxon>
        <taxon>Spermatophyta</taxon>
        <taxon>Pinopsida</taxon>
        <taxon>Pinidae</taxon>
        <taxon>Conifers I</taxon>
        <taxon>Pinales</taxon>
        <taxon>Pinaceae</taxon>
        <taxon>Picea</taxon>
    </lineage>
</organism>
<geneLocation type="mitochondrion" evidence="1"/>
<evidence type="ECO:0000313" key="1">
    <source>
        <dbReference type="EMBL" id="KUM45634.1"/>
    </source>
</evidence>
<proteinExistence type="predicted"/>
<reference evidence="1" key="1">
    <citation type="journal article" date="2015" name="Genome Biol. Evol.">
        <title>Organellar Genomes of White Spruce (Picea glauca): Assembly and Annotation.</title>
        <authorList>
            <person name="Jackman S.D."/>
            <person name="Warren R.L."/>
            <person name="Gibb E.A."/>
            <person name="Vandervalk B.P."/>
            <person name="Mohamadi H."/>
            <person name="Chu J."/>
            <person name="Raymond A."/>
            <person name="Pleasance S."/>
            <person name="Coope R."/>
            <person name="Wildung M.R."/>
            <person name="Ritland C.E."/>
            <person name="Bousquet J."/>
            <person name="Jones S.J."/>
            <person name="Bohlmann J."/>
            <person name="Birol I."/>
        </authorList>
    </citation>
    <scope>NUCLEOTIDE SEQUENCE [LARGE SCALE GENOMIC DNA]</scope>
    <source>
        <tissue evidence="1">Flushing bud</tissue>
    </source>
</reference>
<dbReference type="AlphaFoldDB" id="A0A101LUJ9"/>
<gene>
    <name evidence="1" type="ORF">ABT39_MTgene2470</name>
</gene>
<protein>
    <submittedName>
        <fullName evidence="1">Uncharacterized protein</fullName>
    </submittedName>
</protein>